<evidence type="ECO:0000259" key="4">
    <source>
        <dbReference type="Pfam" id="PF13947"/>
    </source>
</evidence>
<comment type="caution">
    <text evidence="5">The sequence shown here is derived from an EMBL/GenBank/DDBJ whole genome shotgun (WGS) entry which is preliminary data.</text>
</comment>
<keyword evidence="6" id="KW-1185">Reference proteome</keyword>
<evidence type="ECO:0000313" key="5">
    <source>
        <dbReference type="EMBL" id="KAJ4777824.1"/>
    </source>
</evidence>
<evidence type="ECO:0000256" key="2">
    <source>
        <dbReference type="ARBA" id="ARBA00022729"/>
    </source>
</evidence>
<evidence type="ECO:0000256" key="1">
    <source>
        <dbReference type="ARBA" id="ARBA00004167"/>
    </source>
</evidence>
<dbReference type="EMBL" id="JAMFTS010000003">
    <property type="protein sequence ID" value="KAJ4777824.1"/>
    <property type="molecule type" value="Genomic_DNA"/>
</dbReference>
<feature type="domain" description="Wall-associated receptor kinase galacturonan-binding" evidence="4">
    <location>
        <begin position="36"/>
        <end position="100"/>
    </location>
</feature>
<reference evidence="5" key="1">
    <citation type="submission" date="2022-08" db="EMBL/GenBank/DDBJ databases">
        <authorList>
            <person name="Marques A."/>
        </authorList>
    </citation>
    <scope>NUCLEOTIDE SEQUENCE</scope>
    <source>
        <strain evidence="5">RhyPub2mFocal</strain>
        <tissue evidence="5">Leaves</tissue>
    </source>
</reference>
<sequence length="388" mass="43426">MASLPFFNLALMLLLLLAASFSSVAQLVQLQPQPGCQRQCGDIKVVWPFGIGKGCGRSEQFEFLCKKNDRGRLKPFVTGNNLGYDLEVSSISVSEGLARIKNPVSKACYDSTDRSIYFDFVGANLTQTPFWLSNTRNKFVVIGSNISAYMRLNRTTTESIKVGCVALKWSKERVSDGSCSGIGCCEATVPYFQSKNYIMLFDFVFSNISNFDTCGYAVLTEASRFKFSTSYLTVPESFEKDVINLSVVLDWTIGSEKCKLARHDMSSYACVSSHSTCMDYHDLGYRCNCAHGYQGNPYLIGGCRHTKDIQVQRYVHRKTSMDGSTMTNTSSSRHVLPKLSAGREFDENPSCNKQLCEQRCLHSCLISESLCRKCYFETPSCCRKKKLS</sequence>
<comment type="subcellular location">
    <subcellularLocation>
        <location evidence="1">Membrane</location>
        <topology evidence="1">Single-pass membrane protein</topology>
    </subcellularLocation>
</comment>
<dbReference type="GO" id="GO:0030247">
    <property type="term" value="F:polysaccharide binding"/>
    <property type="evidence" value="ECO:0007669"/>
    <property type="project" value="InterPro"/>
</dbReference>
<dbReference type="GO" id="GO:0016020">
    <property type="term" value="C:membrane"/>
    <property type="evidence" value="ECO:0007669"/>
    <property type="project" value="UniProtKB-SubCell"/>
</dbReference>
<dbReference type="AlphaFoldDB" id="A0AAV8EAX7"/>
<gene>
    <name evidence="5" type="ORF">LUZ62_062081</name>
</gene>
<keyword evidence="5" id="KW-0418">Kinase</keyword>
<organism evidence="5 6">
    <name type="scientific">Rhynchospora pubera</name>
    <dbReference type="NCBI Taxonomy" id="906938"/>
    <lineage>
        <taxon>Eukaryota</taxon>
        <taxon>Viridiplantae</taxon>
        <taxon>Streptophyta</taxon>
        <taxon>Embryophyta</taxon>
        <taxon>Tracheophyta</taxon>
        <taxon>Spermatophyta</taxon>
        <taxon>Magnoliopsida</taxon>
        <taxon>Liliopsida</taxon>
        <taxon>Poales</taxon>
        <taxon>Cyperaceae</taxon>
        <taxon>Cyperoideae</taxon>
        <taxon>Rhynchosporeae</taxon>
        <taxon>Rhynchospora</taxon>
    </lineage>
</organism>
<keyword evidence="5" id="KW-0675">Receptor</keyword>
<proteinExistence type="predicted"/>
<dbReference type="InterPro" id="IPR025287">
    <property type="entry name" value="WAK_GUB"/>
</dbReference>
<dbReference type="GO" id="GO:0016301">
    <property type="term" value="F:kinase activity"/>
    <property type="evidence" value="ECO:0007669"/>
    <property type="project" value="UniProtKB-KW"/>
</dbReference>
<dbReference type="Pfam" id="PF13947">
    <property type="entry name" value="GUB_WAK_bind"/>
    <property type="match status" value="1"/>
</dbReference>
<accession>A0AAV8EAX7</accession>
<evidence type="ECO:0000313" key="6">
    <source>
        <dbReference type="Proteomes" id="UP001140206"/>
    </source>
</evidence>
<keyword evidence="5" id="KW-0808">Transferase</keyword>
<feature type="chain" id="PRO_5043742694" evidence="3">
    <location>
        <begin position="26"/>
        <end position="388"/>
    </location>
</feature>
<dbReference type="Proteomes" id="UP001140206">
    <property type="component" value="Chromosome 3"/>
</dbReference>
<protein>
    <submittedName>
        <fullName evidence="5">Wall-associated receptor kinase 2</fullName>
    </submittedName>
</protein>
<keyword evidence="2 3" id="KW-0732">Signal</keyword>
<evidence type="ECO:0000256" key="3">
    <source>
        <dbReference type="SAM" id="SignalP"/>
    </source>
</evidence>
<feature type="signal peptide" evidence="3">
    <location>
        <begin position="1"/>
        <end position="25"/>
    </location>
</feature>
<dbReference type="PANTHER" id="PTHR33491">
    <property type="entry name" value="OSJNBA0016N04.9 PROTEIN"/>
    <property type="match status" value="1"/>
</dbReference>
<name>A0AAV8EAX7_9POAL</name>